<organism evidence="18 19">
    <name type="scientific">Sus scrofa</name>
    <name type="common">Pig</name>
    <dbReference type="NCBI Taxonomy" id="9823"/>
    <lineage>
        <taxon>Eukaryota</taxon>
        <taxon>Metazoa</taxon>
        <taxon>Chordata</taxon>
        <taxon>Craniata</taxon>
        <taxon>Vertebrata</taxon>
        <taxon>Euteleostomi</taxon>
        <taxon>Mammalia</taxon>
        <taxon>Eutheria</taxon>
        <taxon>Laurasiatheria</taxon>
        <taxon>Artiodactyla</taxon>
        <taxon>Suina</taxon>
        <taxon>Suidae</taxon>
        <taxon>Sus</taxon>
    </lineage>
</organism>
<dbReference type="InterPro" id="IPR036291">
    <property type="entry name" value="NAD(P)-bd_dom_sf"/>
</dbReference>
<dbReference type="Pfam" id="PF02826">
    <property type="entry name" value="2-Hacid_dh_C"/>
    <property type="match status" value="1"/>
</dbReference>
<sequence length="511" mass="54925">MCPKGLWALVVQGQTSSCHTVPGARGSCVLDPVPGPCGLCVVQRGGLTGGTLAPVSDELHTCSLGWSPNPPQWERVAGGWGDFPGALCRLGRPGPPGGGTGCCTPTTSFPLPGIRPQIMNGPLHPRPLVALLDGRDCTVEMPILKDLATVAFCDAQSTQEIHEKVLNEAVGAMMYHTITLTREDLEKFKALRVIVRIGSGYDNVDIKAAGELGIAVCNIPSAAVEETADSTICHILNLYRRNTWLYQALREGTRVQSVEQIREVASGAARIRGETLGLIGFGRTGQAVAVRAKAFGFSVIFYDPYLQDGIERSLGVQRVYTLQDLLYQSDCVSLHCNLNEHNHHLINDFTIKQMRQGAFLVNAARGGLVDEKALAQALKEGRIRGAALDVHESEPFSFAQGPLKDAPNLICTPHTAWYSEQASLEMREAAATEIRRAITGRIPESLRNSRREYPPGIVGVAPGGLPAAMEGIIPGGIPVTHNLPTVAHPSQAPSPNQPTKHGDNREHPNEQ</sequence>
<evidence type="ECO:0000256" key="14">
    <source>
        <dbReference type="ARBA" id="ARBA00073925"/>
    </source>
</evidence>
<evidence type="ECO:0000256" key="7">
    <source>
        <dbReference type="ARBA" id="ARBA00023002"/>
    </source>
</evidence>
<dbReference type="AlphaFoldDB" id="A0A8D0MT97"/>
<evidence type="ECO:0000256" key="11">
    <source>
        <dbReference type="ARBA" id="ARBA00023163"/>
    </source>
</evidence>
<feature type="domain" description="D-isomer specific 2-hydroxyacid dehydrogenase NAD-binding" evidence="17">
    <location>
        <begin position="234"/>
        <end position="416"/>
    </location>
</feature>
<dbReference type="Ensembl" id="ENSSSCT00015021600.1">
    <property type="protein sequence ID" value="ENSSSCP00015008487.1"/>
    <property type="gene ID" value="ENSSSCG00015016028.1"/>
</dbReference>
<dbReference type="Pfam" id="PF00389">
    <property type="entry name" value="2-Hacid_dh"/>
    <property type="match status" value="1"/>
</dbReference>
<dbReference type="GO" id="GO:0003714">
    <property type="term" value="F:transcription corepressor activity"/>
    <property type="evidence" value="ECO:0007669"/>
    <property type="project" value="InterPro"/>
</dbReference>
<dbReference type="CDD" id="cd05299">
    <property type="entry name" value="CtBP_dh"/>
    <property type="match status" value="1"/>
</dbReference>
<keyword evidence="10" id="KW-0520">NAD</keyword>
<accession>A0A8D0MT97</accession>
<keyword evidence="12" id="KW-0539">Nucleus</keyword>
<keyword evidence="4" id="KW-0678">Repressor</keyword>
<dbReference type="Gene3D" id="3.40.50.720">
    <property type="entry name" value="NAD(P)-binding Rossmann-like Domain"/>
    <property type="match status" value="2"/>
</dbReference>
<protein>
    <recommendedName>
        <fullName evidence="14">C-terminal-binding protein 2</fullName>
    </recommendedName>
</protein>
<dbReference type="Proteomes" id="UP000694726">
    <property type="component" value="Unplaced"/>
</dbReference>
<evidence type="ECO:0000313" key="19">
    <source>
        <dbReference type="Proteomes" id="UP000694726"/>
    </source>
</evidence>
<evidence type="ECO:0000259" key="17">
    <source>
        <dbReference type="Pfam" id="PF02826"/>
    </source>
</evidence>
<evidence type="ECO:0000256" key="5">
    <source>
        <dbReference type="ARBA" id="ARBA00022553"/>
    </source>
</evidence>
<keyword evidence="5" id="KW-0597">Phosphoprotein</keyword>
<name>A0A8D0MT97_PIG</name>
<evidence type="ECO:0000256" key="1">
    <source>
        <dbReference type="ARBA" id="ARBA00004123"/>
    </source>
</evidence>
<evidence type="ECO:0000256" key="15">
    <source>
        <dbReference type="SAM" id="MobiDB-lite"/>
    </source>
</evidence>
<dbReference type="GO" id="GO:0045202">
    <property type="term" value="C:synapse"/>
    <property type="evidence" value="ECO:0007669"/>
    <property type="project" value="UniProtKB-SubCell"/>
</dbReference>
<comment type="similarity">
    <text evidence="2">Belongs to the D-isomer specific 2-hydroxyacid dehydrogenase family.</text>
</comment>
<evidence type="ECO:0000256" key="9">
    <source>
        <dbReference type="ARBA" id="ARBA00023018"/>
    </source>
</evidence>
<feature type="region of interest" description="Disordered" evidence="15">
    <location>
        <begin position="480"/>
        <end position="511"/>
    </location>
</feature>
<evidence type="ECO:0000256" key="4">
    <source>
        <dbReference type="ARBA" id="ARBA00022491"/>
    </source>
</evidence>
<dbReference type="InterPro" id="IPR051638">
    <property type="entry name" value="CTBP_dehydrogenase"/>
</dbReference>
<proteinExistence type="inferred from homology"/>
<dbReference type="GO" id="GO:0005634">
    <property type="term" value="C:nucleus"/>
    <property type="evidence" value="ECO:0007669"/>
    <property type="project" value="UniProtKB-SubCell"/>
</dbReference>
<dbReference type="InterPro" id="IPR043322">
    <property type="entry name" value="CtBP"/>
</dbReference>
<dbReference type="InterPro" id="IPR006139">
    <property type="entry name" value="D-isomer_2_OHA_DH_cat_dom"/>
</dbReference>
<dbReference type="FunFam" id="3.40.50.720:FF:001383">
    <property type="entry name" value="C-terminal-binding protein 2"/>
    <property type="match status" value="1"/>
</dbReference>
<keyword evidence="9" id="KW-0770">Synapse</keyword>
<comment type="subcellular location">
    <subcellularLocation>
        <location evidence="1">Nucleus</location>
    </subcellularLocation>
    <subcellularLocation>
        <location evidence="13">Synapse</location>
    </subcellularLocation>
</comment>
<evidence type="ECO:0000256" key="10">
    <source>
        <dbReference type="ARBA" id="ARBA00023027"/>
    </source>
</evidence>
<gene>
    <name evidence="18" type="primary">CTBP2</name>
</gene>
<evidence type="ECO:0000256" key="8">
    <source>
        <dbReference type="ARBA" id="ARBA00023015"/>
    </source>
</evidence>
<keyword evidence="11" id="KW-0804">Transcription</keyword>
<dbReference type="SUPFAM" id="SSF51735">
    <property type="entry name" value="NAD(P)-binding Rossmann-fold domains"/>
    <property type="match status" value="1"/>
</dbReference>
<dbReference type="PANTHER" id="PTHR46029">
    <property type="entry name" value="C-TERMINAL-BINDING PROTEIN"/>
    <property type="match status" value="1"/>
</dbReference>
<evidence type="ECO:0000256" key="3">
    <source>
        <dbReference type="ARBA" id="ARBA00022481"/>
    </source>
</evidence>
<dbReference type="InterPro" id="IPR006140">
    <property type="entry name" value="D-isomer_DH_NAD-bd"/>
</dbReference>
<dbReference type="GO" id="GO:0016616">
    <property type="term" value="F:oxidoreductase activity, acting on the CH-OH group of donors, NAD or NADP as acceptor"/>
    <property type="evidence" value="ECO:0007669"/>
    <property type="project" value="InterPro"/>
</dbReference>
<evidence type="ECO:0000256" key="2">
    <source>
        <dbReference type="ARBA" id="ARBA00005854"/>
    </source>
</evidence>
<dbReference type="GO" id="GO:0030154">
    <property type="term" value="P:cell differentiation"/>
    <property type="evidence" value="ECO:0007669"/>
    <property type="project" value="UniProtKB-KW"/>
</dbReference>
<keyword evidence="8" id="KW-0805">Transcription regulation</keyword>
<reference evidence="18" key="1">
    <citation type="submission" date="2025-08" db="UniProtKB">
        <authorList>
            <consortium name="Ensembl"/>
        </authorList>
    </citation>
    <scope>IDENTIFICATION</scope>
</reference>
<evidence type="ECO:0000256" key="12">
    <source>
        <dbReference type="ARBA" id="ARBA00023242"/>
    </source>
</evidence>
<keyword evidence="3" id="KW-0488">Methylation</keyword>
<feature type="compositionally biased region" description="Basic and acidic residues" evidence="15">
    <location>
        <begin position="500"/>
        <end position="511"/>
    </location>
</feature>
<keyword evidence="7" id="KW-0560">Oxidoreductase</keyword>
<evidence type="ECO:0000259" key="16">
    <source>
        <dbReference type="Pfam" id="PF00389"/>
    </source>
</evidence>
<evidence type="ECO:0000256" key="6">
    <source>
        <dbReference type="ARBA" id="ARBA00022782"/>
    </source>
</evidence>
<dbReference type="GO" id="GO:0051287">
    <property type="term" value="F:NAD binding"/>
    <property type="evidence" value="ECO:0007669"/>
    <property type="project" value="InterPro"/>
</dbReference>
<dbReference type="SUPFAM" id="SSF52283">
    <property type="entry name" value="Formate/glycerate dehydrogenase catalytic domain-like"/>
    <property type="match status" value="1"/>
</dbReference>
<feature type="domain" description="D-isomer specific 2-hydroxyacid dehydrogenase catalytic" evidence="16">
    <location>
        <begin position="137"/>
        <end position="445"/>
    </location>
</feature>
<keyword evidence="6" id="KW-0221">Differentiation</keyword>
<evidence type="ECO:0000313" key="18">
    <source>
        <dbReference type="Ensembl" id="ENSSSCP00015008487.1"/>
    </source>
</evidence>
<evidence type="ECO:0000256" key="13">
    <source>
        <dbReference type="ARBA" id="ARBA00034103"/>
    </source>
</evidence>
<dbReference type="InterPro" id="IPR029753">
    <property type="entry name" value="D-isomer_DH_CS"/>
</dbReference>
<dbReference type="PROSITE" id="PS00671">
    <property type="entry name" value="D_2_HYDROXYACID_DH_3"/>
    <property type="match status" value="1"/>
</dbReference>
<dbReference type="PANTHER" id="PTHR46029:SF3">
    <property type="entry name" value="C-TERMINAL-BINDING PROTEIN 2"/>
    <property type="match status" value="1"/>
</dbReference>